<organism evidence="2 3">
    <name type="scientific">Actinosynnema pretiosum</name>
    <dbReference type="NCBI Taxonomy" id="42197"/>
    <lineage>
        <taxon>Bacteria</taxon>
        <taxon>Bacillati</taxon>
        <taxon>Actinomycetota</taxon>
        <taxon>Actinomycetes</taxon>
        <taxon>Pseudonocardiales</taxon>
        <taxon>Pseudonocardiaceae</taxon>
        <taxon>Actinosynnema</taxon>
    </lineage>
</organism>
<accession>A0A290ZCD5</accession>
<proteinExistence type="predicted"/>
<evidence type="ECO:0000256" key="1">
    <source>
        <dbReference type="SAM" id="Phobius"/>
    </source>
</evidence>
<keyword evidence="1" id="KW-0472">Membrane</keyword>
<evidence type="ECO:0000313" key="2">
    <source>
        <dbReference type="EMBL" id="ATE56644.1"/>
    </source>
</evidence>
<feature type="transmembrane region" description="Helical" evidence="1">
    <location>
        <begin position="36"/>
        <end position="56"/>
    </location>
</feature>
<dbReference type="EMBL" id="CP023445">
    <property type="protein sequence ID" value="ATE56644.1"/>
    <property type="molecule type" value="Genomic_DNA"/>
</dbReference>
<sequence length="120" mass="12204">MPATTEVRLAILLGGGSAVAFVLVAALQLLVDPAGASLVLPIAVAVIELGVVAGLWKGVRPARLGGMAVFLLFGLVHLLVVLGPTPVWVRLASAVIAAAHVFVAVLLNTRPARDHFSGAS</sequence>
<evidence type="ECO:0000313" key="3">
    <source>
        <dbReference type="Proteomes" id="UP000218505"/>
    </source>
</evidence>
<keyword evidence="3" id="KW-1185">Reference proteome</keyword>
<evidence type="ECO:0008006" key="4">
    <source>
        <dbReference type="Google" id="ProtNLM"/>
    </source>
</evidence>
<reference evidence="2" key="1">
    <citation type="submission" date="2017-09" db="EMBL/GenBank/DDBJ databases">
        <title>Complete Genome Sequence of ansamitocin-producing Bacterium Actinosynnema pretiosum X47.</title>
        <authorList>
            <person name="Cao G."/>
            <person name="Zong G."/>
            <person name="Zhong C."/>
            <person name="Fu J."/>
        </authorList>
    </citation>
    <scope>NUCLEOTIDE SEQUENCE [LARGE SCALE GENOMIC DNA]</scope>
    <source>
        <strain evidence="2">X47</strain>
    </source>
</reference>
<feature type="transmembrane region" description="Helical" evidence="1">
    <location>
        <begin position="7"/>
        <end position="30"/>
    </location>
</feature>
<gene>
    <name evidence="2" type="ORF">CNX65_27980</name>
</gene>
<keyword evidence="1" id="KW-0812">Transmembrane</keyword>
<dbReference type="AlphaFoldDB" id="A0A290ZCD5"/>
<protein>
    <recommendedName>
        <fullName evidence="4">Integral membrane protein</fullName>
    </recommendedName>
</protein>
<dbReference type="Proteomes" id="UP000218505">
    <property type="component" value="Chromosome"/>
</dbReference>
<dbReference type="KEGG" id="apre:CNX65_27980"/>
<feature type="transmembrane region" description="Helical" evidence="1">
    <location>
        <begin position="88"/>
        <end position="107"/>
    </location>
</feature>
<feature type="transmembrane region" description="Helical" evidence="1">
    <location>
        <begin position="63"/>
        <end position="82"/>
    </location>
</feature>
<name>A0A290ZCD5_9PSEU</name>
<dbReference type="RefSeq" id="WP_096496413.1">
    <property type="nucleotide sequence ID" value="NZ_CP023445.1"/>
</dbReference>
<keyword evidence="1" id="KW-1133">Transmembrane helix</keyword>